<evidence type="ECO:0000256" key="7">
    <source>
        <dbReference type="HAMAP-Rule" id="MF_01008"/>
    </source>
</evidence>
<evidence type="ECO:0000256" key="3">
    <source>
        <dbReference type="ARBA" id="ARBA00022737"/>
    </source>
</evidence>
<feature type="domain" description="SpoVT-AbrB" evidence="8">
    <location>
        <begin position="103"/>
        <end position="146"/>
    </location>
</feature>
<dbReference type="AlphaFoldDB" id="A0A2T5FY54"/>
<protein>
    <recommendedName>
        <fullName evidence="1 7">Transcriptional regulator MraZ</fullName>
    </recommendedName>
</protein>
<keyword evidence="6 7" id="KW-0804">Transcription</keyword>
<dbReference type="RefSeq" id="WP_107967460.1">
    <property type="nucleotide sequence ID" value="NZ_NWBU01000007.1"/>
</dbReference>
<dbReference type="SUPFAM" id="SSF89447">
    <property type="entry name" value="AbrB/MazE/MraZ-like"/>
    <property type="match status" value="1"/>
</dbReference>
<evidence type="ECO:0000256" key="6">
    <source>
        <dbReference type="ARBA" id="ARBA00023163"/>
    </source>
</evidence>
<dbReference type="InterPro" id="IPR037914">
    <property type="entry name" value="SpoVT-AbrB_sf"/>
</dbReference>
<keyword evidence="10" id="KW-1185">Reference proteome</keyword>
<comment type="caution">
    <text evidence="9">The sequence shown here is derived from an EMBL/GenBank/DDBJ whole genome shotgun (WGS) entry which is preliminary data.</text>
</comment>
<dbReference type="EMBL" id="NWBU01000007">
    <property type="protein sequence ID" value="PTQ11467.1"/>
    <property type="molecule type" value="Genomic_DNA"/>
</dbReference>
<evidence type="ECO:0000259" key="8">
    <source>
        <dbReference type="PROSITE" id="PS51740"/>
    </source>
</evidence>
<comment type="subunit">
    <text evidence="7">Forms oligomers.</text>
</comment>
<dbReference type="InterPro" id="IPR020603">
    <property type="entry name" value="MraZ_dom"/>
</dbReference>
<dbReference type="CDD" id="cd16321">
    <property type="entry name" value="MraZ_C"/>
    <property type="match status" value="1"/>
</dbReference>
<dbReference type="PROSITE" id="PS51740">
    <property type="entry name" value="SPOVT_ABRB"/>
    <property type="match status" value="2"/>
</dbReference>
<dbReference type="GO" id="GO:2000143">
    <property type="term" value="P:negative regulation of DNA-templated transcription initiation"/>
    <property type="evidence" value="ECO:0007669"/>
    <property type="project" value="TreeGrafter"/>
</dbReference>
<dbReference type="PANTHER" id="PTHR34701">
    <property type="entry name" value="TRANSCRIPTIONAL REGULATOR MRAZ"/>
    <property type="match status" value="1"/>
</dbReference>
<gene>
    <name evidence="7" type="primary">mraZ</name>
    <name evidence="9" type="ORF">CLG96_08455</name>
</gene>
<feature type="domain" description="SpoVT-AbrB" evidence="8">
    <location>
        <begin position="10"/>
        <end position="57"/>
    </location>
</feature>
<dbReference type="HAMAP" id="MF_01008">
    <property type="entry name" value="MraZ"/>
    <property type="match status" value="1"/>
</dbReference>
<dbReference type="InterPro" id="IPR035644">
    <property type="entry name" value="MraZ_C"/>
</dbReference>
<evidence type="ECO:0000256" key="1">
    <source>
        <dbReference type="ARBA" id="ARBA00013860"/>
    </source>
</evidence>
<keyword evidence="4 7" id="KW-0805">Transcription regulation</keyword>
<evidence type="ECO:0000256" key="5">
    <source>
        <dbReference type="ARBA" id="ARBA00023125"/>
    </source>
</evidence>
<dbReference type="GO" id="GO:0000976">
    <property type="term" value="F:transcription cis-regulatory region binding"/>
    <property type="evidence" value="ECO:0007669"/>
    <property type="project" value="TreeGrafter"/>
</dbReference>
<comment type="subcellular location">
    <subcellularLocation>
        <location evidence="7">Cytoplasm</location>
        <location evidence="7">Nucleoid</location>
    </subcellularLocation>
</comment>
<dbReference type="InterPro" id="IPR007159">
    <property type="entry name" value="SpoVT-AbrB_dom"/>
</dbReference>
<dbReference type="GO" id="GO:0009295">
    <property type="term" value="C:nucleoid"/>
    <property type="evidence" value="ECO:0007669"/>
    <property type="project" value="UniProtKB-SubCell"/>
</dbReference>
<evidence type="ECO:0000313" key="10">
    <source>
        <dbReference type="Proteomes" id="UP000244162"/>
    </source>
</evidence>
<dbReference type="GO" id="GO:0003700">
    <property type="term" value="F:DNA-binding transcription factor activity"/>
    <property type="evidence" value="ECO:0007669"/>
    <property type="project" value="UniProtKB-UniRule"/>
</dbReference>
<proteinExistence type="inferred from homology"/>
<dbReference type="PANTHER" id="PTHR34701:SF1">
    <property type="entry name" value="TRANSCRIPTIONAL REGULATOR MRAZ"/>
    <property type="match status" value="1"/>
</dbReference>
<dbReference type="CDD" id="cd16320">
    <property type="entry name" value="MraZ_N"/>
    <property type="match status" value="1"/>
</dbReference>
<comment type="similarity">
    <text evidence="7">Belongs to the MraZ family.</text>
</comment>
<reference evidence="9 10" key="1">
    <citation type="submission" date="2017-09" db="EMBL/GenBank/DDBJ databases">
        <title>Sphingomonas panjinensis sp.nov., isolated from oil-contaminated soil.</title>
        <authorList>
            <person name="Wang L."/>
            <person name="Chen L."/>
        </authorList>
    </citation>
    <scope>NUCLEOTIDE SEQUENCE [LARGE SCALE GENOMIC DNA]</scope>
    <source>
        <strain evidence="9 10">FW-11</strain>
    </source>
</reference>
<dbReference type="OrthoDB" id="9807753at2"/>
<evidence type="ECO:0000256" key="2">
    <source>
        <dbReference type="ARBA" id="ARBA00022490"/>
    </source>
</evidence>
<dbReference type="Pfam" id="PF02381">
    <property type="entry name" value="MraZ"/>
    <property type="match status" value="1"/>
</dbReference>
<accession>A0A2T5FY54</accession>
<organism evidence="9 10">
    <name type="scientific">Sphingomonas oleivorans</name>
    <dbReference type="NCBI Taxonomy" id="1735121"/>
    <lineage>
        <taxon>Bacteria</taxon>
        <taxon>Pseudomonadati</taxon>
        <taxon>Pseudomonadota</taxon>
        <taxon>Alphaproteobacteria</taxon>
        <taxon>Sphingomonadales</taxon>
        <taxon>Sphingomonadaceae</taxon>
        <taxon>Sphingomonas</taxon>
    </lineage>
</organism>
<evidence type="ECO:0000313" key="9">
    <source>
        <dbReference type="EMBL" id="PTQ11467.1"/>
    </source>
</evidence>
<keyword evidence="2 7" id="KW-0963">Cytoplasm</keyword>
<dbReference type="Proteomes" id="UP000244162">
    <property type="component" value="Unassembled WGS sequence"/>
</dbReference>
<keyword evidence="3" id="KW-0677">Repeat</keyword>
<dbReference type="Gene3D" id="3.40.1550.20">
    <property type="entry name" value="Transcriptional regulator MraZ domain"/>
    <property type="match status" value="1"/>
</dbReference>
<dbReference type="GO" id="GO:0005737">
    <property type="term" value="C:cytoplasm"/>
    <property type="evidence" value="ECO:0007669"/>
    <property type="project" value="UniProtKB-UniRule"/>
</dbReference>
<dbReference type="InterPro" id="IPR038619">
    <property type="entry name" value="MraZ_sf"/>
</dbReference>
<dbReference type="InterPro" id="IPR003444">
    <property type="entry name" value="MraZ"/>
</dbReference>
<name>A0A2T5FY54_9SPHN</name>
<dbReference type="InterPro" id="IPR035642">
    <property type="entry name" value="MraZ_N"/>
</dbReference>
<keyword evidence="5 7" id="KW-0238">DNA-binding</keyword>
<evidence type="ECO:0000256" key="4">
    <source>
        <dbReference type="ARBA" id="ARBA00023015"/>
    </source>
</evidence>
<sequence length="172" mass="18718">MEIVDFFLGSALNAVDAKGRVSLPSDFRSIIDRRARAAAAAGNTLDEKTISLGEHEAHPCLQAFDATYTSILFKQLQRRVEGMDGVDAMMALDDAQADAFGAMSPVSFDAGGRMVLSPLLRAIAGITDLAFFVGAGQTFQIWNPQRYLETQSDKKRNCRNLEFLLAERGGKA</sequence>